<dbReference type="Proteomes" id="UP000324748">
    <property type="component" value="Unassembled WGS sequence"/>
</dbReference>
<keyword evidence="3" id="KW-1185">Reference proteome</keyword>
<dbReference type="AlphaFoldDB" id="A0A5B0Q4M1"/>
<comment type="caution">
    <text evidence="2">The sequence shown here is derived from an EMBL/GenBank/DDBJ whole genome shotgun (WGS) entry which is preliminary data.</text>
</comment>
<accession>A0A5B0Q4M1</accession>
<evidence type="ECO:0000256" key="1">
    <source>
        <dbReference type="SAM" id="SignalP"/>
    </source>
</evidence>
<keyword evidence="1" id="KW-0732">Signal</keyword>
<organism evidence="2 3">
    <name type="scientific">Puccinia graminis f. sp. tritici</name>
    <dbReference type="NCBI Taxonomy" id="56615"/>
    <lineage>
        <taxon>Eukaryota</taxon>
        <taxon>Fungi</taxon>
        <taxon>Dikarya</taxon>
        <taxon>Basidiomycota</taxon>
        <taxon>Pucciniomycotina</taxon>
        <taxon>Pucciniomycetes</taxon>
        <taxon>Pucciniales</taxon>
        <taxon>Pucciniaceae</taxon>
        <taxon>Puccinia</taxon>
    </lineage>
</organism>
<reference evidence="2 3" key="1">
    <citation type="submission" date="2019-05" db="EMBL/GenBank/DDBJ databases">
        <title>Emergence of the Ug99 lineage of the wheat stem rust pathogen through somatic hybridization.</title>
        <authorList>
            <person name="Li F."/>
            <person name="Upadhyaya N.M."/>
            <person name="Sperschneider J."/>
            <person name="Matny O."/>
            <person name="Nguyen-Phuc H."/>
            <person name="Mago R."/>
            <person name="Raley C."/>
            <person name="Miller M.E."/>
            <person name="Silverstein K.A.T."/>
            <person name="Henningsen E."/>
            <person name="Hirsch C.D."/>
            <person name="Visser B."/>
            <person name="Pretorius Z.A."/>
            <person name="Steffenson B.J."/>
            <person name="Schwessinger B."/>
            <person name="Dodds P.N."/>
            <person name="Figueroa M."/>
        </authorList>
    </citation>
    <scope>NUCLEOTIDE SEQUENCE [LARGE SCALE GENOMIC DNA]</scope>
    <source>
        <strain evidence="2">21-0</strain>
    </source>
</reference>
<feature type="signal peptide" evidence="1">
    <location>
        <begin position="1"/>
        <end position="19"/>
    </location>
</feature>
<gene>
    <name evidence="2" type="ORF">PGT21_003441</name>
</gene>
<dbReference type="EMBL" id="VSWC01000028">
    <property type="protein sequence ID" value="KAA1108190.1"/>
    <property type="molecule type" value="Genomic_DNA"/>
</dbReference>
<evidence type="ECO:0000313" key="3">
    <source>
        <dbReference type="Proteomes" id="UP000324748"/>
    </source>
</evidence>
<name>A0A5B0Q4M1_PUCGR</name>
<protein>
    <submittedName>
        <fullName evidence="2">Uncharacterized protein</fullName>
    </submittedName>
</protein>
<evidence type="ECO:0000313" key="2">
    <source>
        <dbReference type="EMBL" id="KAA1108190.1"/>
    </source>
</evidence>
<feature type="chain" id="PRO_5022885984" evidence="1">
    <location>
        <begin position="20"/>
        <end position="71"/>
    </location>
</feature>
<proteinExistence type="predicted"/>
<sequence>MKVSVIVAAAITLVPLSSAMNTGPDNTRTTCVASGSATTDSVLGSASAGDWSADSGVYRTVTVHDLTWVNR</sequence>